<dbReference type="Proteomes" id="UP000195402">
    <property type="component" value="Unassembled WGS sequence"/>
</dbReference>
<keyword evidence="2" id="KW-0863">Zinc-finger</keyword>
<evidence type="ECO:0000256" key="1">
    <source>
        <dbReference type="ARBA" id="ARBA00022723"/>
    </source>
</evidence>
<accession>A0A200R9F7</accession>
<dbReference type="EMBL" id="MVGT01000213">
    <property type="protein sequence ID" value="OVA19341.1"/>
    <property type="molecule type" value="Genomic_DNA"/>
</dbReference>
<dbReference type="OMA" id="CIDVPEN"/>
<dbReference type="PANTHER" id="PTHR46951">
    <property type="entry name" value="BED-TYPE DOMAIN-CONTAINING PROTEIN"/>
    <property type="match status" value="1"/>
</dbReference>
<organism evidence="6 7">
    <name type="scientific">Macleaya cordata</name>
    <name type="common">Five-seeded plume-poppy</name>
    <name type="synonym">Bocconia cordata</name>
    <dbReference type="NCBI Taxonomy" id="56857"/>
    <lineage>
        <taxon>Eukaryota</taxon>
        <taxon>Viridiplantae</taxon>
        <taxon>Streptophyta</taxon>
        <taxon>Embryophyta</taxon>
        <taxon>Tracheophyta</taxon>
        <taxon>Spermatophyta</taxon>
        <taxon>Magnoliopsida</taxon>
        <taxon>Ranunculales</taxon>
        <taxon>Papaveraceae</taxon>
        <taxon>Papaveroideae</taxon>
        <taxon>Macleaya</taxon>
    </lineage>
</organism>
<feature type="compositionally biased region" description="Basic and acidic residues" evidence="4">
    <location>
        <begin position="323"/>
        <end position="338"/>
    </location>
</feature>
<dbReference type="PANTHER" id="PTHR46951:SF2">
    <property type="entry name" value="BED-TYPE DOMAIN-CONTAINING PROTEIN"/>
    <property type="match status" value="1"/>
</dbReference>
<name>A0A200R9F7_MACCD</name>
<keyword evidence="1" id="KW-0479">Metal-binding</keyword>
<feature type="region of interest" description="Disordered" evidence="4">
    <location>
        <begin position="294"/>
        <end position="345"/>
    </location>
</feature>
<evidence type="ECO:0000256" key="4">
    <source>
        <dbReference type="SAM" id="MobiDB-lite"/>
    </source>
</evidence>
<dbReference type="GO" id="GO:0008270">
    <property type="term" value="F:zinc ion binding"/>
    <property type="evidence" value="ECO:0007669"/>
    <property type="project" value="UniProtKB-KW"/>
</dbReference>
<dbReference type="GO" id="GO:0003677">
    <property type="term" value="F:DNA binding"/>
    <property type="evidence" value="ECO:0007669"/>
    <property type="project" value="InterPro"/>
</dbReference>
<dbReference type="InParanoid" id="A0A200R9F7"/>
<evidence type="ECO:0000313" key="6">
    <source>
        <dbReference type="EMBL" id="OVA19341.1"/>
    </source>
</evidence>
<sequence length="345" mass="38885">MATDEVSKDVHDHGTTLDRKRQKVRCNYCAKVVTGKSRLKQHLGGVRGDVVPCVEVPEDVKVQMRNSLLERMKERNEGSLSKEVLQLFDSDIPPKRNSCSSNSTERNWNHLESIQPTLSRKRKHIMVDSSPEKDEKQHVLFPRTTLDSHTVAKSEKVENDSLRQAQRIRSAMPFLALEKIVCQKENLENLFTSSAWNSSTWASTADGRKVASGLLCCIVRMVEDKRTQDLIVVQLDDYRAANGAFGKEVAVDQRTKIPPVSNKDYSDIFLEEIDPMDEWVGGGEVKEMAQAQLNCDDDDDDDSGCRTMDNGCGDKSITQSGLSKEEGASGFKPKKEPFEMVYQRR</sequence>
<feature type="domain" description="BED-type" evidence="5">
    <location>
        <begin position="12"/>
        <end position="43"/>
    </location>
</feature>
<keyword evidence="7" id="KW-1185">Reference proteome</keyword>
<dbReference type="InterPro" id="IPR003656">
    <property type="entry name" value="Znf_BED"/>
</dbReference>
<proteinExistence type="predicted"/>
<protein>
    <submittedName>
        <fullName evidence="6">Zinc finger protein</fullName>
    </submittedName>
</protein>
<dbReference type="OrthoDB" id="1740973at2759"/>
<evidence type="ECO:0000256" key="2">
    <source>
        <dbReference type="ARBA" id="ARBA00022771"/>
    </source>
</evidence>
<comment type="caution">
    <text evidence="6">The sequence shown here is derived from an EMBL/GenBank/DDBJ whole genome shotgun (WGS) entry which is preliminary data.</text>
</comment>
<reference evidence="6 7" key="1">
    <citation type="journal article" date="2017" name="Mol. Plant">
        <title>The Genome of Medicinal Plant Macleaya cordata Provides New Insights into Benzylisoquinoline Alkaloids Metabolism.</title>
        <authorList>
            <person name="Liu X."/>
            <person name="Liu Y."/>
            <person name="Huang P."/>
            <person name="Ma Y."/>
            <person name="Qing Z."/>
            <person name="Tang Q."/>
            <person name="Cao H."/>
            <person name="Cheng P."/>
            <person name="Zheng Y."/>
            <person name="Yuan Z."/>
            <person name="Zhou Y."/>
            <person name="Liu J."/>
            <person name="Tang Z."/>
            <person name="Zhuo Y."/>
            <person name="Zhang Y."/>
            <person name="Yu L."/>
            <person name="Huang J."/>
            <person name="Yang P."/>
            <person name="Peng Q."/>
            <person name="Zhang J."/>
            <person name="Jiang W."/>
            <person name="Zhang Z."/>
            <person name="Lin K."/>
            <person name="Ro D.K."/>
            <person name="Chen X."/>
            <person name="Xiong X."/>
            <person name="Shang Y."/>
            <person name="Huang S."/>
            <person name="Zeng J."/>
        </authorList>
    </citation>
    <scope>NUCLEOTIDE SEQUENCE [LARGE SCALE GENOMIC DNA]</scope>
    <source>
        <strain evidence="7">cv. BLH2017</strain>
        <tissue evidence="6">Root</tissue>
    </source>
</reference>
<dbReference type="Pfam" id="PF02892">
    <property type="entry name" value="zf-BED"/>
    <property type="match status" value="1"/>
</dbReference>
<dbReference type="AlphaFoldDB" id="A0A200R9F7"/>
<keyword evidence="3" id="KW-0862">Zinc</keyword>
<evidence type="ECO:0000259" key="5">
    <source>
        <dbReference type="Pfam" id="PF02892"/>
    </source>
</evidence>
<evidence type="ECO:0000256" key="3">
    <source>
        <dbReference type="ARBA" id="ARBA00022833"/>
    </source>
</evidence>
<evidence type="ECO:0000313" key="7">
    <source>
        <dbReference type="Proteomes" id="UP000195402"/>
    </source>
</evidence>
<gene>
    <name evidence="6" type="ORF">BVC80_521g155</name>
</gene>